<dbReference type="PROSITE" id="PS51192">
    <property type="entry name" value="HELICASE_ATP_BIND_1"/>
    <property type="match status" value="1"/>
</dbReference>
<evidence type="ECO:0000256" key="1">
    <source>
        <dbReference type="ARBA" id="ARBA00022801"/>
    </source>
</evidence>
<accession>A0A1E7ENT7</accession>
<proteinExistence type="predicted"/>
<dbReference type="GO" id="GO:0016787">
    <property type="term" value="F:hydrolase activity"/>
    <property type="evidence" value="ECO:0007669"/>
    <property type="project" value="UniProtKB-KW"/>
</dbReference>
<keyword evidence="1" id="KW-0378">Hydrolase</keyword>
<keyword evidence="2" id="KW-0347">Helicase</keyword>
<feature type="region of interest" description="Disordered" evidence="3">
    <location>
        <begin position="51"/>
        <end position="70"/>
    </location>
</feature>
<dbReference type="GO" id="GO:0005524">
    <property type="term" value="F:ATP binding"/>
    <property type="evidence" value="ECO:0007669"/>
    <property type="project" value="InterPro"/>
</dbReference>
<keyword evidence="2" id="KW-0547">Nucleotide-binding</keyword>
<organism evidence="5 6">
    <name type="scientific">Fragilariopsis cylindrus CCMP1102</name>
    <dbReference type="NCBI Taxonomy" id="635003"/>
    <lineage>
        <taxon>Eukaryota</taxon>
        <taxon>Sar</taxon>
        <taxon>Stramenopiles</taxon>
        <taxon>Ochrophyta</taxon>
        <taxon>Bacillariophyta</taxon>
        <taxon>Bacillariophyceae</taxon>
        <taxon>Bacillariophycidae</taxon>
        <taxon>Bacillariales</taxon>
        <taxon>Bacillariaceae</taxon>
        <taxon>Fragilariopsis</taxon>
    </lineage>
</organism>
<sequence length="865" mass="95106">LPIFDVLQYVRESLCIRPNLLLQASPGAGKTTIVPLQLLLDLILKEKEKEKVEKQGGTNDNKNSHDNHNKKQILVVAPRRVAVRSAAQRMSTLIGEGDMVGNTVGYVMRDDVKVSKKGGHTRIKVVTDGVLLNMLRDDPYLQNIDTVILDEFHERGVGSDTCLALLREVQQNFRSSSNDGNNNDTLKIVVMSATLLGKETTAEEQDSSSNNKDDDDDDDDKSSSTSDANTLSTGSKLMMTLGGNSECGIIESEGRQYPIQMQWANQVVKMMSSGGGGSAVNRIPPLTTLLRDRKLLIETISNVVDKAALKNAPSFGDILVFLPGVAECKGVVRELTSRSSVTNVADVFALYGAMSKDEQDRVLFYPEQQQQQKQPGSDQRRRQRVIISQASSIQRSGRAGPERFLLEIGALDRKDNNRFILTDLGRRISKMPCHPRLAAAISQAIKNSNNATYLAGSIAAAFCLDNESSSQAMGGSRNNDDPNLVYTIESVLQNSFKFSALLRFAGRVAGAEGKNAVQELNNDNDFMRRTFSNLGKALLPGFIDLVAERRGDASYESSNYFLALGKSCRLDGMRQSPPYILAVQTSTGPDSISRIRSYVSLSKELLDDIAIDKELIYTVPSKGYEVRAKQVRSVGQLELSSSPLPSPSPEQKSKALFEAMTSLGGITFALSKFLSSNEKSQVEELTARIRLDKELTGENDDWHPCFDERIVGGDEESCTSSSSERILVDLIEPWIGSIKSLKELRTLDILRSTLSPERQRYLDENYPTSVDAPDGTKVPIRYIRNTGVSSGNSQTAATTSCRPMATAKLQQFFGAHETYRVGPPNASRVPVTLSLITPAGKPLAETSDLPFFWKEVYPSIRSEMR</sequence>
<dbReference type="Pfam" id="PF00270">
    <property type="entry name" value="DEAD"/>
    <property type="match status" value="1"/>
</dbReference>
<gene>
    <name evidence="5" type="ORF">FRACYDRAFT_146215</name>
</gene>
<dbReference type="PANTHER" id="PTHR43519:SF1">
    <property type="entry name" value="ATP-DEPENDENT RNA HELICASE HRPB"/>
    <property type="match status" value="1"/>
</dbReference>
<evidence type="ECO:0000313" key="6">
    <source>
        <dbReference type="Proteomes" id="UP000095751"/>
    </source>
</evidence>
<dbReference type="SMART" id="SM00487">
    <property type="entry name" value="DEXDc"/>
    <property type="match status" value="1"/>
</dbReference>
<dbReference type="KEGG" id="fcy:FRACYDRAFT_146215"/>
<reference evidence="5 6" key="1">
    <citation type="submission" date="2016-09" db="EMBL/GenBank/DDBJ databases">
        <title>Extensive genetic diversity and differential bi-allelic expression allows diatom success in the polar Southern Ocean.</title>
        <authorList>
            <consortium name="DOE Joint Genome Institute"/>
            <person name="Mock T."/>
            <person name="Otillar R.P."/>
            <person name="Strauss J."/>
            <person name="Dupont C."/>
            <person name="Frickenhaus S."/>
            <person name="Maumus F."/>
            <person name="Mcmullan M."/>
            <person name="Sanges R."/>
            <person name="Schmutz J."/>
            <person name="Toseland A."/>
            <person name="Valas R."/>
            <person name="Veluchamy A."/>
            <person name="Ward B.J."/>
            <person name="Allen A."/>
            <person name="Barry K."/>
            <person name="Falciatore A."/>
            <person name="Ferrante M."/>
            <person name="Fortunato A.E."/>
            <person name="Gloeckner G."/>
            <person name="Gruber A."/>
            <person name="Hipkin R."/>
            <person name="Janech M."/>
            <person name="Kroth P."/>
            <person name="Leese F."/>
            <person name="Lindquist E."/>
            <person name="Lyon B.R."/>
            <person name="Martin J."/>
            <person name="Mayer C."/>
            <person name="Parker M."/>
            <person name="Quesneville H."/>
            <person name="Raymond J."/>
            <person name="Uhlig C."/>
            <person name="Valentin K.U."/>
            <person name="Worden A.Z."/>
            <person name="Armbrust E.V."/>
            <person name="Bowler C."/>
            <person name="Green B."/>
            <person name="Moulton V."/>
            <person name="Van Oosterhout C."/>
            <person name="Grigoriev I."/>
        </authorList>
    </citation>
    <scope>NUCLEOTIDE SEQUENCE [LARGE SCALE GENOMIC DNA]</scope>
    <source>
        <strain evidence="5 6">CCMP1102</strain>
    </source>
</reference>
<feature type="non-terminal residue" evidence="5">
    <location>
        <position position="1"/>
    </location>
</feature>
<dbReference type="Gene3D" id="3.40.50.300">
    <property type="entry name" value="P-loop containing nucleotide triphosphate hydrolases"/>
    <property type="match status" value="2"/>
</dbReference>
<name>A0A1E7ENT7_9STRA</name>
<dbReference type="InterPro" id="IPR013689">
    <property type="entry name" value="RNA_helicase_ATP-dep_HrpB_C"/>
</dbReference>
<dbReference type="OrthoDB" id="42344at2759"/>
<evidence type="ECO:0000256" key="3">
    <source>
        <dbReference type="SAM" id="MobiDB-lite"/>
    </source>
</evidence>
<dbReference type="InterPro" id="IPR011545">
    <property type="entry name" value="DEAD/DEAH_box_helicase_dom"/>
</dbReference>
<dbReference type="EMBL" id="KV784385">
    <property type="protein sequence ID" value="OEU07601.1"/>
    <property type="molecule type" value="Genomic_DNA"/>
</dbReference>
<dbReference type="PANTHER" id="PTHR43519">
    <property type="entry name" value="ATP-DEPENDENT RNA HELICASE HRPB"/>
    <property type="match status" value="1"/>
</dbReference>
<evidence type="ECO:0000313" key="5">
    <source>
        <dbReference type="EMBL" id="OEU07601.1"/>
    </source>
</evidence>
<evidence type="ECO:0000259" key="4">
    <source>
        <dbReference type="PROSITE" id="PS51192"/>
    </source>
</evidence>
<dbReference type="AlphaFoldDB" id="A0A1E7ENT7"/>
<dbReference type="GO" id="GO:0003676">
    <property type="term" value="F:nucleic acid binding"/>
    <property type="evidence" value="ECO:0007669"/>
    <property type="project" value="InterPro"/>
</dbReference>
<dbReference type="Pfam" id="PF08482">
    <property type="entry name" value="HrpB_C"/>
    <property type="match status" value="1"/>
</dbReference>
<feature type="domain" description="Helicase ATP-binding" evidence="4">
    <location>
        <begin position="11"/>
        <end position="213"/>
    </location>
</feature>
<protein>
    <recommendedName>
        <fullName evidence="4">Helicase ATP-binding domain-containing protein</fullName>
    </recommendedName>
</protein>
<keyword evidence="6" id="KW-1185">Reference proteome</keyword>
<feature type="region of interest" description="Disordered" evidence="3">
    <location>
        <begin position="199"/>
        <end position="237"/>
    </location>
</feature>
<feature type="non-terminal residue" evidence="5">
    <location>
        <position position="865"/>
    </location>
</feature>
<dbReference type="InterPro" id="IPR027417">
    <property type="entry name" value="P-loop_NTPase"/>
</dbReference>
<dbReference type="InterPro" id="IPR014001">
    <property type="entry name" value="Helicase_ATP-bd"/>
</dbReference>
<dbReference type="InParanoid" id="A0A1E7ENT7"/>
<dbReference type="GO" id="GO:0004386">
    <property type="term" value="F:helicase activity"/>
    <property type="evidence" value="ECO:0007669"/>
    <property type="project" value="UniProtKB-KW"/>
</dbReference>
<dbReference type="Proteomes" id="UP000095751">
    <property type="component" value="Unassembled WGS sequence"/>
</dbReference>
<keyword evidence="2" id="KW-0067">ATP-binding</keyword>
<dbReference type="SUPFAM" id="SSF52540">
    <property type="entry name" value="P-loop containing nucleoside triphosphate hydrolases"/>
    <property type="match status" value="1"/>
</dbReference>
<evidence type="ECO:0000256" key="2">
    <source>
        <dbReference type="ARBA" id="ARBA00022806"/>
    </source>
</evidence>